<dbReference type="Proteomes" id="UP001362999">
    <property type="component" value="Unassembled WGS sequence"/>
</dbReference>
<accession>A0AAV9Z164</accession>
<sequence>MSYPNNSPLIAAYMTQHSSPLLRPLPDVPTVAPAATIASASPADGPGYVLPAIPPILL</sequence>
<gene>
    <name evidence="1" type="ORF">R3P38DRAFT_3244815</name>
</gene>
<protein>
    <submittedName>
        <fullName evidence="1">Uncharacterized protein</fullName>
    </submittedName>
</protein>
<evidence type="ECO:0000313" key="2">
    <source>
        <dbReference type="Proteomes" id="UP001362999"/>
    </source>
</evidence>
<reference evidence="1 2" key="1">
    <citation type="journal article" date="2024" name="J Genomics">
        <title>Draft genome sequencing and assembly of Favolaschia claudopus CIRM-BRFM 2984 isolated from oak limbs.</title>
        <authorList>
            <person name="Navarro D."/>
            <person name="Drula E."/>
            <person name="Chaduli D."/>
            <person name="Cazenave R."/>
            <person name="Ahrendt S."/>
            <person name="Wang J."/>
            <person name="Lipzen A."/>
            <person name="Daum C."/>
            <person name="Barry K."/>
            <person name="Grigoriev I.V."/>
            <person name="Favel A."/>
            <person name="Rosso M.N."/>
            <person name="Martin F."/>
        </authorList>
    </citation>
    <scope>NUCLEOTIDE SEQUENCE [LARGE SCALE GENOMIC DNA]</scope>
    <source>
        <strain evidence="1 2">CIRM-BRFM 2984</strain>
    </source>
</reference>
<proteinExistence type="predicted"/>
<name>A0AAV9Z164_9AGAR</name>
<evidence type="ECO:0000313" key="1">
    <source>
        <dbReference type="EMBL" id="KAK6967029.1"/>
    </source>
</evidence>
<comment type="caution">
    <text evidence="1">The sequence shown here is derived from an EMBL/GenBank/DDBJ whole genome shotgun (WGS) entry which is preliminary data.</text>
</comment>
<keyword evidence="2" id="KW-1185">Reference proteome</keyword>
<dbReference type="AlphaFoldDB" id="A0AAV9Z164"/>
<dbReference type="EMBL" id="JAWWNJ010000245">
    <property type="protein sequence ID" value="KAK6967029.1"/>
    <property type="molecule type" value="Genomic_DNA"/>
</dbReference>
<organism evidence="1 2">
    <name type="scientific">Favolaschia claudopus</name>
    <dbReference type="NCBI Taxonomy" id="2862362"/>
    <lineage>
        <taxon>Eukaryota</taxon>
        <taxon>Fungi</taxon>
        <taxon>Dikarya</taxon>
        <taxon>Basidiomycota</taxon>
        <taxon>Agaricomycotina</taxon>
        <taxon>Agaricomycetes</taxon>
        <taxon>Agaricomycetidae</taxon>
        <taxon>Agaricales</taxon>
        <taxon>Marasmiineae</taxon>
        <taxon>Mycenaceae</taxon>
        <taxon>Favolaschia</taxon>
    </lineage>
</organism>